<organism evidence="2 3">
    <name type="scientific">Candidatus Iainarchaeum sp</name>
    <dbReference type="NCBI Taxonomy" id="3101447"/>
    <lineage>
        <taxon>Archaea</taxon>
        <taxon>Candidatus Iainarchaeota</taxon>
        <taxon>Candidatus Iainarchaeia</taxon>
        <taxon>Candidatus Iainarchaeales</taxon>
        <taxon>Candidatus Iainarchaeaceae</taxon>
        <taxon>Candidatus Iainarchaeum</taxon>
    </lineage>
</organism>
<evidence type="ECO:0000256" key="1">
    <source>
        <dbReference type="SAM" id="Coils"/>
    </source>
</evidence>
<sequence length="436" mass="49703">MGFLDRFFGRMEPVPDTTAILLLPEFLDFLDKREAVEFSALMKRVSPRLNEIQTVQEELSRQLDDFRKRNLELEEGHTRLRKIVESSKRGFLLAMDTVLAKTKVPDLENFEAVKAFAADSLALLEREVVSFGKNIVYTGLVMRRELKDFGKALQEFQSLLVDLNGLVAKSALNQVSRCRAGLKDLQALLAERGSLTEKAAALEAQLAELRQKTDDTSQELSLLRASPELVEWEKLVGQRDELLARQRDLKNRLVGLLAFVDKQLRRFLKRVQAGHYGLDPRQAKILGLYLENPFDAIREDPEARELKRLLLQLRPLLEAEDIGVKDDRERERKLATLNELIAHDFFTEIFSKFNALEAELFALGQRLSGMKLGDQIIAREKWLHGLEGLKASAAEELSMVRARLTENEEQVMQCKGQIETLVLAALRSRVILKVDL</sequence>
<comment type="caution">
    <text evidence="2">The sequence shown here is derived from an EMBL/GenBank/DDBJ whole genome shotgun (WGS) entry which is preliminary data.</text>
</comment>
<protein>
    <submittedName>
        <fullName evidence="2">Uncharacterized protein</fullName>
    </submittedName>
</protein>
<feature type="coiled-coil region" evidence="1">
    <location>
        <begin position="49"/>
        <end position="76"/>
    </location>
</feature>
<name>A0A8T4L628_9ARCH</name>
<dbReference type="AlphaFoldDB" id="A0A8T4L628"/>
<gene>
    <name evidence="2" type="ORF">J4203_02585</name>
</gene>
<reference evidence="2" key="1">
    <citation type="submission" date="2021-03" db="EMBL/GenBank/DDBJ databases">
        <authorList>
            <person name="Jaffe A."/>
        </authorList>
    </citation>
    <scope>NUCLEOTIDE SEQUENCE</scope>
    <source>
        <strain evidence="2">RIFCSPLOWO2_01_FULL_58_19</strain>
    </source>
</reference>
<dbReference type="EMBL" id="JAGVWE010000002">
    <property type="protein sequence ID" value="MBS3062733.1"/>
    <property type="molecule type" value="Genomic_DNA"/>
</dbReference>
<evidence type="ECO:0000313" key="3">
    <source>
        <dbReference type="Proteomes" id="UP000678237"/>
    </source>
</evidence>
<keyword evidence="1" id="KW-0175">Coiled coil</keyword>
<accession>A0A8T4L628</accession>
<evidence type="ECO:0000313" key="2">
    <source>
        <dbReference type="EMBL" id="MBS3062733.1"/>
    </source>
</evidence>
<reference evidence="2" key="2">
    <citation type="submission" date="2021-05" db="EMBL/GenBank/DDBJ databases">
        <title>Protein family content uncovers lineage relationships and bacterial pathway maintenance mechanisms in DPANN archaea.</title>
        <authorList>
            <person name="Castelle C.J."/>
            <person name="Meheust R."/>
            <person name="Jaffe A.L."/>
            <person name="Seitz K."/>
            <person name="Gong X."/>
            <person name="Baker B.J."/>
            <person name="Banfield J.F."/>
        </authorList>
    </citation>
    <scope>NUCLEOTIDE SEQUENCE</scope>
    <source>
        <strain evidence="2">RIFCSPLOWO2_01_FULL_58_19</strain>
    </source>
</reference>
<dbReference type="Proteomes" id="UP000678237">
    <property type="component" value="Unassembled WGS sequence"/>
</dbReference>
<feature type="coiled-coil region" evidence="1">
    <location>
        <begin position="185"/>
        <end position="226"/>
    </location>
</feature>
<proteinExistence type="predicted"/>